<proteinExistence type="predicted"/>
<dbReference type="InterPro" id="IPR036397">
    <property type="entry name" value="RNaseH_sf"/>
</dbReference>
<evidence type="ECO:0000313" key="2">
    <source>
        <dbReference type="Proteomes" id="UP000681720"/>
    </source>
</evidence>
<evidence type="ECO:0000313" key="1">
    <source>
        <dbReference type="EMBL" id="CAF3831541.1"/>
    </source>
</evidence>
<protein>
    <submittedName>
        <fullName evidence="1">Uncharacterized protein</fullName>
    </submittedName>
</protein>
<comment type="caution">
    <text evidence="1">The sequence shown here is derived from an EMBL/GenBank/DDBJ whole genome shotgun (WGS) entry which is preliminary data.</text>
</comment>
<dbReference type="EMBL" id="CAJOBJ010000577">
    <property type="protein sequence ID" value="CAF3831541.1"/>
    <property type="molecule type" value="Genomic_DNA"/>
</dbReference>
<dbReference type="Proteomes" id="UP000681720">
    <property type="component" value="Unassembled WGS sequence"/>
</dbReference>
<accession>A0A8S2K1T9</accession>
<gene>
    <name evidence="1" type="ORF">GIL414_LOCUS2830</name>
</gene>
<organism evidence="1 2">
    <name type="scientific">Rotaria magnacalcarata</name>
    <dbReference type="NCBI Taxonomy" id="392030"/>
    <lineage>
        <taxon>Eukaryota</taxon>
        <taxon>Metazoa</taxon>
        <taxon>Spiralia</taxon>
        <taxon>Gnathifera</taxon>
        <taxon>Rotifera</taxon>
        <taxon>Eurotatoria</taxon>
        <taxon>Bdelloidea</taxon>
        <taxon>Philodinida</taxon>
        <taxon>Philodinidae</taxon>
        <taxon>Rotaria</taxon>
    </lineage>
</organism>
<reference evidence="1" key="1">
    <citation type="submission" date="2021-02" db="EMBL/GenBank/DDBJ databases">
        <authorList>
            <person name="Nowell W R."/>
        </authorList>
    </citation>
    <scope>NUCLEOTIDE SEQUENCE</scope>
</reference>
<dbReference type="Gene3D" id="3.30.420.10">
    <property type="entry name" value="Ribonuclease H-like superfamily/Ribonuclease H"/>
    <property type="match status" value="1"/>
</dbReference>
<dbReference type="AlphaFoldDB" id="A0A8S2K1T9"/>
<dbReference type="GO" id="GO:0003676">
    <property type="term" value="F:nucleic acid binding"/>
    <property type="evidence" value="ECO:0007669"/>
    <property type="project" value="InterPro"/>
</dbReference>
<name>A0A8S2K1T9_9BILA</name>
<sequence>MFSDEKIFTRNGYFNPKNDVIWEDSWYDANEAGGYHETEKFPVSLMVALGATWNGLTKPYFFSKNERLNGKTYHETLLPFYKEEGDRLFGHKIWGFHQDGANCHTDDDDSLSFTYMSKNDICYAHIEKLTIELKTLDDLHQLLTDSKGIDIIMIQVA</sequence>